<feature type="compositionally biased region" description="Acidic residues" evidence="1">
    <location>
        <begin position="40"/>
        <end position="49"/>
    </location>
</feature>
<feature type="compositionally biased region" description="Low complexity" evidence="1">
    <location>
        <begin position="25"/>
        <end position="39"/>
    </location>
</feature>
<keyword evidence="2" id="KW-1133">Transmembrane helix</keyword>
<organism evidence="3 4">
    <name type="scientific">Edaphosphingomonas laterariae</name>
    <dbReference type="NCBI Taxonomy" id="861865"/>
    <lineage>
        <taxon>Bacteria</taxon>
        <taxon>Pseudomonadati</taxon>
        <taxon>Pseudomonadota</taxon>
        <taxon>Alphaproteobacteria</taxon>
        <taxon>Sphingomonadales</taxon>
        <taxon>Rhizorhabdaceae</taxon>
        <taxon>Edaphosphingomonas</taxon>
    </lineage>
</organism>
<keyword evidence="2" id="KW-0812">Transmembrane</keyword>
<feature type="transmembrane region" description="Helical" evidence="2">
    <location>
        <begin position="67"/>
        <end position="89"/>
    </location>
</feature>
<keyword evidence="4" id="KW-1185">Reference proteome</keyword>
<evidence type="ECO:0000313" key="4">
    <source>
        <dbReference type="Proteomes" id="UP000198281"/>
    </source>
</evidence>
<dbReference type="Proteomes" id="UP000198281">
    <property type="component" value="Unassembled WGS sequence"/>
</dbReference>
<feature type="region of interest" description="Disordered" evidence="1">
    <location>
        <begin position="1"/>
        <end position="54"/>
    </location>
</feature>
<dbReference type="RefSeq" id="WP_089220461.1">
    <property type="nucleotide sequence ID" value="NZ_FZOS01000019.1"/>
</dbReference>
<protein>
    <submittedName>
        <fullName evidence="3">Uncharacterized protein</fullName>
    </submittedName>
</protein>
<accession>A0A239HTP6</accession>
<dbReference type="EMBL" id="FZOS01000019">
    <property type="protein sequence ID" value="SNS84669.1"/>
    <property type="molecule type" value="Genomic_DNA"/>
</dbReference>
<name>A0A239HTP6_9SPHN</name>
<dbReference type="OrthoDB" id="7586121at2"/>
<evidence type="ECO:0000256" key="2">
    <source>
        <dbReference type="SAM" id="Phobius"/>
    </source>
</evidence>
<gene>
    <name evidence="3" type="ORF">SAMN06295912_11926</name>
</gene>
<sequence>MSKDVEAEALDNSVDFSEPTPAPQPTADAAAAPAGSSTADTDETADATADENAPAKPSRFAALAGNLPLAIASLAVFTSLVATVGLLMASRNMALANERIAALEAAVRQNAPASAQPGEAQPASAGHGKADASAAVAAANPVELRAALDDFRRDLVAYQATGSNAQWFDAVRDGQAELANRINSITEKVDRIDRRLNGSRPASSADDRARPF</sequence>
<proteinExistence type="predicted"/>
<reference evidence="4" key="1">
    <citation type="submission" date="2017-06" db="EMBL/GenBank/DDBJ databases">
        <authorList>
            <person name="Varghese N."/>
            <person name="Submissions S."/>
        </authorList>
    </citation>
    <scope>NUCLEOTIDE SEQUENCE [LARGE SCALE GENOMIC DNA]</scope>
    <source>
        <strain evidence="4">LNB2</strain>
    </source>
</reference>
<dbReference type="AlphaFoldDB" id="A0A239HTP6"/>
<keyword evidence="2" id="KW-0472">Membrane</keyword>
<evidence type="ECO:0000256" key="1">
    <source>
        <dbReference type="SAM" id="MobiDB-lite"/>
    </source>
</evidence>
<evidence type="ECO:0000313" key="3">
    <source>
        <dbReference type="EMBL" id="SNS84669.1"/>
    </source>
</evidence>